<dbReference type="Proteomes" id="UP001558613">
    <property type="component" value="Unassembled WGS sequence"/>
</dbReference>
<proteinExistence type="predicted"/>
<comment type="caution">
    <text evidence="1">The sequence shown here is derived from an EMBL/GenBank/DDBJ whole genome shotgun (WGS) entry which is preliminary data.</text>
</comment>
<keyword evidence="2" id="KW-1185">Reference proteome</keyword>
<organism evidence="1 2">
    <name type="scientific">Cirrhinus molitorella</name>
    <name type="common">mud carp</name>
    <dbReference type="NCBI Taxonomy" id="172907"/>
    <lineage>
        <taxon>Eukaryota</taxon>
        <taxon>Metazoa</taxon>
        <taxon>Chordata</taxon>
        <taxon>Craniata</taxon>
        <taxon>Vertebrata</taxon>
        <taxon>Euteleostomi</taxon>
        <taxon>Actinopterygii</taxon>
        <taxon>Neopterygii</taxon>
        <taxon>Teleostei</taxon>
        <taxon>Ostariophysi</taxon>
        <taxon>Cypriniformes</taxon>
        <taxon>Cyprinidae</taxon>
        <taxon>Labeoninae</taxon>
        <taxon>Labeonini</taxon>
        <taxon>Cirrhinus</taxon>
    </lineage>
</organism>
<evidence type="ECO:0000313" key="2">
    <source>
        <dbReference type="Proteomes" id="UP001558613"/>
    </source>
</evidence>
<dbReference type="EMBL" id="JAYMGO010000017">
    <property type="protein sequence ID" value="KAL1257550.1"/>
    <property type="molecule type" value="Genomic_DNA"/>
</dbReference>
<reference evidence="1 2" key="1">
    <citation type="submission" date="2023-09" db="EMBL/GenBank/DDBJ databases">
        <authorList>
            <person name="Wang M."/>
        </authorList>
    </citation>
    <scope>NUCLEOTIDE SEQUENCE [LARGE SCALE GENOMIC DNA]</scope>
    <source>
        <strain evidence="1">GT-2023</strain>
        <tissue evidence="1">Liver</tissue>
    </source>
</reference>
<name>A0ABR3LYB9_9TELE</name>
<sequence>MGHFTRHAPINTASSLHTRSEHPHIKQIIYNTHISNKSFKNAHLKTKTLGTRRKVAPSKGNRVFHRDVAGHPGCAISTETYRRKIDKLVLASAVYLRGGTLSGTSGLNSPFFIHRCI</sequence>
<gene>
    <name evidence="1" type="ORF">QQF64_010794</name>
</gene>
<accession>A0ABR3LYB9</accession>
<evidence type="ECO:0000313" key="1">
    <source>
        <dbReference type="EMBL" id="KAL1257550.1"/>
    </source>
</evidence>
<protein>
    <submittedName>
        <fullName evidence="1">Uncharacterized protein</fullName>
    </submittedName>
</protein>